<keyword evidence="1" id="KW-0732">Signal</keyword>
<dbReference type="AlphaFoldDB" id="A0A6C0WVJ4"/>
<sequence>MNQVMTIFLVLGVLVYSVESSLTPFVSDSPWEICRKSCFSKYISCQMSNSCHDKPSCDQCHITYVNCVKTACP</sequence>
<protein>
    <submittedName>
        <fullName evidence="2">Acrorhagin 1</fullName>
    </submittedName>
</protein>
<accession>A0A6C0WVJ4</accession>
<evidence type="ECO:0000256" key="1">
    <source>
        <dbReference type="SAM" id="SignalP"/>
    </source>
</evidence>
<organism evidence="2">
    <name type="scientific">Actinia equina</name>
    <name type="common">Beadlet anemone</name>
    <dbReference type="NCBI Taxonomy" id="6106"/>
    <lineage>
        <taxon>Eukaryota</taxon>
        <taxon>Metazoa</taxon>
        <taxon>Cnidaria</taxon>
        <taxon>Anthozoa</taxon>
        <taxon>Hexacorallia</taxon>
        <taxon>Actiniaria</taxon>
        <taxon>Actiniidae</taxon>
        <taxon>Actinia</taxon>
    </lineage>
</organism>
<evidence type="ECO:0000313" key="2">
    <source>
        <dbReference type="EMBL" id="QIC50026.1"/>
    </source>
</evidence>
<dbReference type="EMBL" id="MN605637">
    <property type="protein sequence ID" value="QIC50026.1"/>
    <property type="molecule type" value="Genomic_DNA"/>
</dbReference>
<proteinExistence type="predicted"/>
<feature type="signal peptide" evidence="1">
    <location>
        <begin position="1"/>
        <end position="20"/>
    </location>
</feature>
<name>A0A6C0WVJ4_ACTEQ</name>
<reference evidence="2" key="1">
    <citation type="journal article" date="2020" name="Mar. Genomics">
        <title>The genome of the sea anemone Actinia equina (L.): meiotic toolkit genes and the question of sexual reproduction.</title>
        <authorList>
            <person name="Wilding C.S."/>
            <person name="Fletcher N."/>
            <person name="Smith E.K."/>
            <person name="Prentis P."/>
            <person name="Weedall G.D."/>
            <person name="Stewart Z."/>
        </authorList>
    </citation>
    <scope>NUCLEOTIDE SEQUENCE</scope>
</reference>
<feature type="chain" id="PRO_5025582590" evidence="1">
    <location>
        <begin position="21"/>
        <end position="73"/>
    </location>
</feature>